<name>A0A9W7W6U3_9PEZI</name>
<dbReference type="AlphaFoldDB" id="A0A9W7W6U3"/>
<dbReference type="Proteomes" id="UP001138500">
    <property type="component" value="Unassembled WGS sequence"/>
</dbReference>
<feature type="domain" description="Carboxylesterase type B" evidence="4">
    <location>
        <begin position="50"/>
        <end position="557"/>
    </location>
</feature>
<dbReference type="EMBL" id="RIBY02000113">
    <property type="protein sequence ID" value="KAH9845237.1"/>
    <property type="molecule type" value="Genomic_DNA"/>
</dbReference>
<comment type="caution">
    <text evidence="5">The sequence shown here is derived from an EMBL/GenBank/DDBJ whole genome shotgun (WGS) entry which is preliminary data.</text>
</comment>
<feature type="signal peptide" evidence="3">
    <location>
        <begin position="1"/>
        <end position="19"/>
    </location>
</feature>
<evidence type="ECO:0000313" key="6">
    <source>
        <dbReference type="Proteomes" id="UP001138500"/>
    </source>
</evidence>
<reference evidence="5 6" key="1">
    <citation type="journal article" date="2018" name="IMA Fungus">
        <title>IMA Genome-F 10: Nine draft genome sequences of Claviceps purpurea s.lat., including C. arundinis, C. humidiphila, and C. cf. spartinae, pseudomolecules for the pitch canker pathogen Fusarium circinatum, draft genome of Davidsoniella eucalypti, Grosmannia galeiformis, Quambalaria eucalypti, and Teratosphaeria destructans.</title>
        <authorList>
            <person name="Wingfield B.D."/>
            <person name="Liu M."/>
            <person name="Nguyen H.D."/>
            <person name="Lane F.A."/>
            <person name="Morgan S.W."/>
            <person name="De Vos L."/>
            <person name="Wilken P.M."/>
            <person name="Duong T.A."/>
            <person name="Aylward J."/>
            <person name="Coetzee M.P."/>
            <person name="Dadej K."/>
            <person name="De Beer Z.W."/>
            <person name="Findlay W."/>
            <person name="Havenga M."/>
            <person name="Kolarik M."/>
            <person name="Menzies J.G."/>
            <person name="Naidoo K."/>
            <person name="Pochopski O."/>
            <person name="Shoukouhi P."/>
            <person name="Santana Q.C."/>
            <person name="Seifert K.A."/>
            <person name="Soal N."/>
            <person name="Steenkamp E.T."/>
            <person name="Tatham C.T."/>
            <person name="van der Nest M.A."/>
            <person name="Wingfield M.J."/>
        </authorList>
    </citation>
    <scope>NUCLEOTIDE SEQUENCE [LARGE SCALE GENOMIC DNA]</scope>
    <source>
        <strain evidence="5">CMW44962</strain>
    </source>
</reference>
<protein>
    <recommendedName>
        <fullName evidence="3">Carboxylic ester hydrolase</fullName>
        <ecNumber evidence="3">3.1.1.-</ecNumber>
    </recommendedName>
</protein>
<dbReference type="PANTHER" id="PTHR11559">
    <property type="entry name" value="CARBOXYLESTERASE"/>
    <property type="match status" value="1"/>
</dbReference>
<dbReference type="PROSITE" id="PS00122">
    <property type="entry name" value="CARBOXYLESTERASE_B_1"/>
    <property type="match status" value="1"/>
</dbReference>
<reference evidence="5 6" key="2">
    <citation type="journal article" date="2021" name="Curr. Genet.">
        <title>Genetic response to nitrogen starvation in the aggressive Eucalyptus foliar pathogen Teratosphaeria destructans.</title>
        <authorList>
            <person name="Havenga M."/>
            <person name="Wingfield B.D."/>
            <person name="Wingfield M.J."/>
            <person name="Dreyer L.L."/>
            <person name="Roets F."/>
            <person name="Aylward J."/>
        </authorList>
    </citation>
    <scope>NUCLEOTIDE SEQUENCE [LARGE SCALE GENOMIC DNA]</scope>
    <source>
        <strain evidence="5">CMW44962</strain>
    </source>
</reference>
<dbReference type="InterPro" id="IPR050309">
    <property type="entry name" value="Type-B_Carboxylest/Lipase"/>
</dbReference>
<dbReference type="InterPro" id="IPR019819">
    <property type="entry name" value="Carboxylesterase_B_CS"/>
</dbReference>
<evidence type="ECO:0000256" key="3">
    <source>
        <dbReference type="RuleBase" id="RU361235"/>
    </source>
</evidence>
<dbReference type="PROSITE" id="PS00941">
    <property type="entry name" value="CARBOXYLESTERASE_B_2"/>
    <property type="match status" value="1"/>
</dbReference>
<dbReference type="InterPro" id="IPR002018">
    <property type="entry name" value="CarbesteraseB"/>
</dbReference>
<comment type="similarity">
    <text evidence="1 3">Belongs to the type-B carboxylesterase/lipase family.</text>
</comment>
<dbReference type="Gene3D" id="3.40.50.1820">
    <property type="entry name" value="alpha/beta hydrolase"/>
    <property type="match status" value="1"/>
</dbReference>
<dbReference type="OrthoDB" id="408631at2759"/>
<feature type="chain" id="PRO_5041011832" description="Carboxylic ester hydrolase" evidence="3">
    <location>
        <begin position="20"/>
        <end position="574"/>
    </location>
</feature>
<accession>A0A9W7W6U3</accession>
<evidence type="ECO:0000313" key="5">
    <source>
        <dbReference type="EMBL" id="KAH9845237.1"/>
    </source>
</evidence>
<proteinExistence type="inferred from homology"/>
<dbReference type="InterPro" id="IPR019826">
    <property type="entry name" value="Carboxylesterase_B_AS"/>
</dbReference>
<sequence>MFNSRAFLTAAALVTCSLAIQQSERPPPSSPGPDWQPYGPPPWSYSHNSSVVALDYATYSGQAYRNGVSAWLGIRYAAPPLGPLRFAAPVDPPQFPGVQNASQHGPICLPTPGSATNFTAQSEDCLFLDVYAPTNATATGQRLPVYFFIQGGGFSTNSNPNYNGSGLIQASGYNIVVVSINYRVGPYGFLASREVQDGGSINNGLKDQRKALEWVNKYIEQFGGDPNHVTIGGDSAGAQSVNLQVTAYGGRDDGLFQATAAESQPSSGLRSVAESQYNYDNLVIRTGCSSWEDTLACLRSLNVTDLQTQNILTPFPNAMKAPLYPYGPTLDNDFIQDYTAAAYASGRFVRVPAIGGDDTNEGTIFVPRNTSTVGEANTFVRDQSPTMTPARLWIWNQYYTPQAFPNFGSNESLSKQGAYFQALAVGHGEQRYICTGIYISAQQARYRVPNWNYRWNVIDPAAQASGSGVTHTIEINAIWGPMNTNGGAPGSYYAGEVNGAIVPVVQAYWTSFIRTYNPNTYRLPGTPLWEAWGVESAGYQRLMFQTNATAMEDVPQAQQERCAWFASIAPGVER</sequence>
<evidence type="ECO:0000256" key="1">
    <source>
        <dbReference type="ARBA" id="ARBA00005964"/>
    </source>
</evidence>
<dbReference type="GO" id="GO:0016787">
    <property type="term" value="F:hydrolase activity"/>
    <property type="evidence" value="ECO:0007669"/>
    <property type="project" value="UniProtKB-KW"/>
</dbReference>
<evidence type="ECO:0000259" key="4">
    <source>
        <dbReference type="Pfam" id="PF00135"/>
    </source>
</evidence>
<dbReference type="EC" id="3.1.1.-" evidence="3"/>
<keyword evidence="3" id="KW-0732">Signal</keyword>
<dbReference type="InterPro" id="IPR029058">
    <property type="entry name" value="AB_hydrolase_fold"/>
</dbReference>
<dbReference type="Pfam" id="PF00135">
    <property type="entry name" value="COesterase"/>
    <property type="match status" value="1"/>
</dbReference>
<keyword evidence="6" id="KW-1185">Reference proteome</keyword>
<dbReference type="SUPFAM" id="SSF53474">
    <property type="entry name" value="alpha/beta-Hydrolases"/>
    <property type="match status" value="1"/>
</dbReference>
<evidence type="ECO:0000256" key="2">
    <source>
        <dbReference type="ARBA" id="ARBA00022801"/>
    </source>
</evidence>
<organism evidence="5 6">
    <name type="scientific">Teratosphaeria destructans</name>
    <dbReference type="NCBI Taxonomy" id="418781"/>
    <lineage>
        <taxon>Eukaryota</taxon>
        <taxon>Fungi</taxon>
        <taxon>Dikarya</taxon>
        <taxon>Ascomycota</taxon>
        <taxon>Pezizomycotina</taxon>
        <taxon>Dothideomycetes</taxon>
        <taxon>Dothideomycetidae</taxon>
        <taxon>Mycosphaerellales</taxon>
        <taxon>Teratosphaeriaceae</taxon>
        <taxon>Teratosphaeria</taxon>
    </lineage>
</organism>
<gene>
    <name evidence="5" type="ORF">Tdes44962_MAKER01247</name>
</gene>
<keyword evidence="2 3" id="KW-0378">Hydrolase</keyword>